<evidence type="ECO:0000313" key="18">
    <source>
        <dbReference type="EMBL" id="MBP1931092.1"/>
    </source>
</evidence>
<keyword evidence="7 14" id="KW-0812">Transmembrane</keyword>
<keyword evidence="10" id="KW-0067">ATP-binding</keyword>
<reference evidence="18 19" key="1">
    <citation type="submission" date="2021-03" db="EMBL/GenBank/DDBJ databases">
        <title>Genomic Encyclopedia of Type Strains, Phase IV (KMG-IV): sequencing the most valuable type-strain genomes for metagenomic binning, comparative biology and taxonomic classification.</title>
        <authorList>
            <person name="Goeker M."/>
        </authorList>
    </citation>
    <scope>NUCLEOTIDE SEQUENCE [LARGE SCALE GENOMIC DNA]</scope>
    <source>
        <strain evidence="18 19">DSM 24738</strain>
    </source>
</reference>
<organism evidence="18 19">
    <name type="scientific">Ammoniphilus resinae</name>
    <dbReference type="NCBI Taxonomy" id="861532"/>
    <lineage>
        <taxon>Bacteria</taxon>
        <taxon>Bacillati</taxon>
        <taxon>Bacillota</taxon>
        <taxon>Bacilli</taxon>
        <taxon>Bacillales</taxon>
        <taxon>Paenibacillaceae</taxon>
        <taxon>Aneurinibacillus group</taxon>
        <taxon>Ammoniphilus</taxon>
    </lineage>
</organism>
<dbReference type="SUPFAM" id="SSF55874">
    <property type="entry name" value="ATPase domain of HSP90 chaperone/DNA topoisomerase II/histidine kinase"/>
    <property type="match status" value="1"/>
</dbReference>
<keyword evidence="8" id="KW-0547">Nucleotide-binding</keyword>
<evidence type="ECO:0000256" key="14">
    <source>
        <dbReference type="SAM" id="Phobius"/>
    </source>
</evidence>
<evidence type="ECO:0000259" key="16">
    <source>
        <dbReference type="PROSITE" id="PS50112"/>
    </source>
</evidence>
<dbReference type="InterPro" id="IPR005467">
    <property type="entry name" value="His_kinase_dom"/>
</dbReference>
<comment type="catalytic activity">
    <reaction evidence="1">
        <text>ATP + protein L-histidine = ADP + protein N-phospho-L-histidine.</text>
        <dbReference type="EC" id="2.7.13.3"/>
    </reaction>
</comment>
<keyword evidence="11 14" id="KW-1133">Transmembrane helix</keyword>
<dbReference type="InterPro" id="IPR036890">
    <property type="entry name" value="HATPase_C_sf"/>
</dbReference>
<dbReference type="Gene3D" id="3.30.450.20">
    <property type="entry name" value="PAS domain"/>
    <property type="match status" value="2"/>
</dbReference>
<dbReference type="PROSITE" id="PS50112">
    <property type="entry name" value="PAS"/>
    <property type="match status" value="1"/>
</dbReference>
<evidence type="ECO:0000256" key="3">
    <source>
        <dbReference type="ARBA" id="ARBA00012438"/>
    </source>
</evidence>
<dbReference type="SMART" id="SM00304">
    <property type="entry name" value="HAMP"/>
    <property type="match status" value="1"/>
</dbReference>
<dbReference type="InterPro" id="IPR000014">
    <property type="entry name" value="PAS"/>
</dbReference>
<comment type="caution">
    <text evidence="18">The sequence shown here is derived from an EMBL/GenBank/DDBJ whole genome shotgun (WGS) entry which is preliminary data.</text>
</comment>
<dbReference type="InterPro" id="IPR003594">
    <property type="entry name" value="HATPase_dom"/>
</dbReference>
<dbReference type="InterPro" id="IPR003660">
    <property type="entry name" value="HAMP_dom"/>
</dbReference>
<evidence type="ECO:0000259" key="17">
    <source>
        <dbReference type="PROSITE" id="PS50885"/>
    </source>
</evidence>
<sequence length="588" mass="66408">MQSFSFRLNTVIISIMVGTLLGLGIYVGNLLEKVYFETVSTRLAQEAALISTFIDNHHPLDSAELQPMVIRFAKAEDSRITIVSRDGTVLADSEVDPRTMENHSNRPEISEALHNAEGTAVRFSSTLGQRMVYVAHAFDNPGGQRGVVRVALSVSRINGFIHQLWVSLTLGMAAALIINIFVSLFVSRHITRPLQEITEVARKITERKYETRVVGKKVGGIDQLAKAINFMASSLQSQMYEIKVNEEKLSGILKNMFSGVILISESRRILLANAAAQELLGHSERTLIGKLHIEAGLNYGLSEIIDRCFKTGERIREEVHIYYPEERIVDCNLAPYTSEHGEVKGVVTVLHDITAIRRLEKIRSEFVANVSHELKTPITSIKGFAETLLDGAMDDPQVRRNFLEIIYTESERLHRLVNDLLDLSKIEQRKVPLRKEQVRIYELIYDIYQHLQEKVNRKKIEFHFPSQHDITVEGDKDRLHQILVNLIDNAISYTSEDGTVSVDVVDHGNEVEISVADTGIGIPLRDRERIFERFYRVDKGRSRESGGTGLGLAIVKHLVDAHHGRIIVESEEGKGSRFRVFFPRNTKT</sequence>
<dbReference type="PRINTS" id="PR00344">
    <property type="entry name" value="BCTRLSENSOR"/>
</dbReference>
<dbReference type="CDD" id="cd00082">
    <property type="entry name" value="HisKA"/>
    <property type="match status" value="1"/>
</dbReference>
<evidence type="ECO:0000256" key="7">
    <source>
        <dbReference type="ARBA" id="ARBA00022692"/>
    </source>
</evidence>
<dbReference type="Gene3D" id="1.10.287.130">
    <property type="match status" value="1"/>
</dbReference>
<keyword evidence="19" id="KW-1185">Reference proteome</keyword>
<gene>
    <name evidence="18" type="ORF">J2Z37_001089</name>
</gene>
<feature type="transmembrane region" description="Helical" evidence="14">
    <location>
        <begin position="164"/>
        <end position="186"/>
    </location>
</feature>
<dbReference type="Pfam" id="PF08448">
    <property type="entry name" value="PAS_4"/>
    <property type="match status" value="1"/>
</dbReference>
<dbReference type="Pfam" id="PF00672">
    <property type="entry name" value="HAMP"/>
    <property type="match status" value="1"/>
</dbReference>
<dbReference type="SUPFAM" id="SSF158472">
    <property type="entry name" value="HAMP domain-like"/>
    <property type="match status" value="1"/>
</dbReference>
<evidence type="ECO:0000256" key="4">
    <source>
        <dbReference type="ARBA" id="ARBA00022475"/>
    </source>
</evidence>
<proteinExistence type="predicted"/>
<dbReference type="InterPro" id="IPR029151">
    <property type="entry name" value="Sensor-like_sf"/>
</dbReference>
<dbReference type="SUPFAM" id="SSF47384">
    <property type="entry name" value="Homodimeric domain of signal transducing histidine kinase"/>
    <property type="match status" value="1"/>
</dbReference>
<evidence type="ECO:0000256" key="8">
    <source>
        <dbReference type="ARBA" id="ARBA00022741"/>
    </source>
</evidence>
<dbReference type="Proteomes" id="UP001519343">
    <property type="component" value="Unassembled WGS sequence"/>
</dbReference>
<dbReference type="InterPro" id="IPR035965">
    <property type="entry name" value="PAS-like_dom_sf"/>
</dbReference>
<keyword evidence="13 14" id="KW-0472">Membrane</keyword>
<dbReference type="PROSITE" id="PS50109">
    <property type="entry name" value="HIS_KIN"/>
    <property type="match status" value="1"/>
</dbReference>
<evidence type="ECO:0000313" key="19">
    <source>
        <dbReference type="Proteomes" id="UP001519343"/>
    </source>
</evidence>
<evidence type="ECO:0000256" key="12">
    <source>
        <dbReference type="ARBA" id="ARBA00023012"/>
    </source>
</evidence>
<dbReference type="Pfam" id="PF16736">
    <property type="entry name" value="sCache_like"/>
    <property type="match status" value="1"/>
</dbReference>
<evidence type="ECO:0000256" key="6">
    <source>
        <dbReference type="ARBA" id="ARBA00022679"/>
    </source>
</evidence>
<dbReference type="SMART" id="SM00091">
    <property type="entry name" value="PAS"/>
    <property type="match status" value="1"/>
</dbReference>
<dbReference type="InterPro" id="IPR004358">
    <property type="entry name" value="Sig_transdc_His_kin-like_C"/>
</dbReference>
<dbReference type="InterPro" id="IPR036097">
    <property type="entry name" value="HisK_dim/P_sf"/>
</dbReference>
<evidence type="ECO:0000256" key="5">
    <source>
        <dbReference type="ARBA" id="ARBA00022553"/>
    </source>
</evidence>
<dbReference type="InterPro" id="IPR050351">
    <property type="entry name" value="BphY/WalK/GraS-like"/>
</dbReference>
<dbReference type="EMBL" id="JAGGKT010000002">
    <property type="protein sequence ID" value="MBP1931092.1"/>
    <property type="molecule type" value="Genomic_DNA"/>
</dbReference>
<keyword evidence="6 18" id="KW-0808">Transferase</keyword>
<dbReference type="CDD" id="cd00130">
    <property type="entry name" value="PAS"/>
    <property type="match status" value="1"/>
</dbReference>
<keyword evidence="5" id="KW-0597">Phosphoprotein</keyword>
<dbReference type="InterPro" id="IPR013656">
    <property type="entry name" value="PAS_4"/>
</dbReference>
<dbReference type="InterPro" id="IPR031967">
    <property type="entry name" value="PhoR_single_Cache-like_dom"/>
</dbReference>
<evidence type="ECO:0000256" key="2">
    <source>
        <dbReference type="ARBA" id="ARBA00004651"/>
    </source>
</evidence>
<dbReference type="SUPFAM" id="SSF103190">
    <property type="entry name" value="Sensory domain-like"/>
    <property type="match status" value="1"/>
</dbReference>
<dbReference type="SMART" id="SM00387">
    <property type="entry name" value="HATPase_c"/>
    <property type="match status" value="1"/>
</dbReference>
<dbReference type="PROSITE" id="PS50885">
    <property type="entry name" value="HAMP"/>
    <property type="match status" value="1"/>
</dbReference>
<name>A0ABS4GLV8_9BACL</name>
<protein>
    <recommendedName>
        <fullName evidence="3">histidine kinase</fullName>
        <ecNumber evidence="3">2.7.13.3</ecNumber>
    </recommendedName>
</protein>
<dbReference type="PANTHER" id="PTHR45453">
    <property type="entry name" value="PHOSPHATE REGULON SENSOR PROTEIN PHOR"/>
    <property type="match status" value="1"/>
</dbReference>
<dbReference type="RefSeq" id="WP_209809188.1">
    <property type="nucleotide sequence ID" value="NZ_JAGGKT010000002.1"/>
</dbReference>
<evidence type="ECO:0000259" key="15">
    <source>
        <dbReference type="PROSITE" id="PS50109"/>
    </source>
</evidence>
<dbReference type="SUPFAM" id="SSF55785">
    <property type="entry name" value="PYP-like sensor domain (PAS domain)"/>
    <property type="match status" value="1"/>
</dbReference>
<keyword evidence="12" id="KW-0902">Two-component regulatory system</keyword>
<keyword evidence="4" id="KW-1003">Cell membrane</keyword>
<evidence type="ECO:0000256" key="9">
    <source>
        <dbReference type="ARBA" id="ARBA00022777"/>
    </source>
</evidence>
<feature type="transmembrane region" description="Helical" evidence="14">
    <location>
        <begin position="6"/>
        <end position="27"/>
    </location>
</feature>
<dbReference type="EC" id="2.7.13.3" evidence="3"/>
<dbReference type="PANTHER" id="PTHR45453:SF1">
    <property type="entry name" value="PHOSPHATE REGULON SENSOR PROTEIN PHOR"/>
    <property type="match status" value="1"/>
</dbReference>
<evidence type="ECO:0000256" key="10">
    <source>
        <dbReference type="ARBA" id="ARBA00022840"/>
    </source>
</evidence>
<dbReference type="Pfam" id="PF02518">
    <property type="entry name" value="HATPase_c"/>
    <property type="match status" value="1"/>
</dbReference>
<dbReference type="GO" id="GO:0004673">
    <property type="term" value="F:protein histidine kinase activity"/>
    <property type="evidence" value="ECO:0007669"/>
    <property type="project" value="UniProtKB-EC"/>
</dbReference>
<dbReference type="CDD" id="cd06225">
    <property type="entry name" value="HAMP"/>
    <property type="match status" value="1"/>
</dbReference>
<evidence type="ECO:0000256" key="11">
    <source>
        <dbReference type="ARBA" id="ARBA00022989"/>
    </source>
</evidence>
<dbReference type="InterPro" id="IPR003661">
    <property type="entry name" value="HisK_dim/P_dom"/>
</dbReference>
<dbReference type="SMART" id="SM00388">
    <property type="entry name" value="HisKA"/>
    <property type="match status" value="1"/>
</dbReference>
<accession>A0ABS4GLV8</accession>
<keyword evidence="9 18" id="KW-0418">Kinase</keyword>
<dbReference type="Gene3D" id="6.10.340.10">
    <property type="match status" value="1"/>
</dbReference>
<evidence type="ECO:0000256" key="13">
    <source>
        <dbReference type="ARBA" id="ARBA00023136"/>
    </source>
</evidence>
<dbReference type="NCBIfam" id="NF046044">
    <property type="entry name" value="PnpS"/>
    <property type="match status" value="1"/>
</dbReference>
<evidence type="ECO:0000256" key="1">
    <source>
        <dbReference type="ARBA" id="ARBA00000085"/>
    </source>
</evidence>
<feature type="domain" description="Histidine kinase" evidence="15">
    <location>
        <begin position="369"/>
        <end position="586"/>
    </location>
</feature>
<feature type="domain" description="PAS" evidence="16">
    <location>
        <begin position="245"/>
        <end position="290"/>
    </location>
</feature>
<feature type="domain" description="HAMP" evidence="17">
    <location>
        <begin position="188"/>
        <end position="240"/>
    </location>
</feature>
<dbReference type="CDD" id="cd00075">
    <property type="entry name" value="HATPase"/>
    <property type="match status" value="1"/>
</dbReference>
<dbReference type="Gene3D" id="3.30.565.10">
    <property type="entry name" value="Histidine kinase-like ATPase, C-terminal domain"/>
    <property type="match status" value="1"/>
</dbReference>
<comment type="subcellular location">
    <subcellularLocation>
        <location evidence="2">Cell membrane</location>
        <topology evidence="2">Multi-pass membrane protein</topology>
    </subcellularLocation>
</comment>
<dbReference type="NCBIfam" id="TIGR00229">
    <property type="entry name" value="sensory_box"/>
    <property type="match status" value="1"/>
</dbReference>
<dbReference type="Pfam" id="PF00512">
    <property type="entry name" value="HisKA"/>
    <property type="match status" value="1"/>
</dbReference>